<proteinExistence type="predicted"/>
<feature type="compositionally biased region" description="Basic and acidic residues" evidence="1">
    <location>
        <begin position="18"/>
        <end position="33"/>
    </location>
</feature>
<gene>
    <name evidence="2" type="ORF">SCMC78_33380</name>
</gene>
<dbReference type="EMBL" id="AP035884">
    <property type="protein sequence ID" value="BFP53531.1"/>
    <property type="molecule type" value="Genomic_DNA"/>
</dbReference>
<evidence type="ECO:0000256" key="1">
    <source>
        <dbReference type="SAM" id="MobiDB-lite"/>
    </source>
</evidence>
<sequence length="82" mass="8745">MGLHTAEQWPDRALATARTRDGGHVRDAQRNDGQDMMVGAARGAILNGGNRQGGAEMVRDARSGPDEKEAPGRWPGAFSWSG</sequence>
<dbReference type="AlphaFoldDB" id="A0AB33KHP1"/>
<organism evidence="2">
    <name type="scientific">Streptomyces sp. CMC78</name>
    <dbReference type="NCBI Taxonomy" id="3231512"/>
    <lineage>
        <taxon>Bacteria</taxon>
        <taxon>Bacillati</taxon>
        <taxon>Actinomycetota</taxon>
        <taxon>Actinomycetes</taxon>
        <taxon>Kitasatosporales</taxon>
        <taxon>Streptomycetaceae</taxon>
        <taxon>Streptomyces</taxon>
    </lineage>
</organism>
<dbReference type="KEGG" id="stcm:SCMC78_33380"/>
<protein>
    <submittedName>
        <fullName evidence="2">Uncharacterized protein</fullName>
    </submittedName>
</protein>
<name>A0AB33KHP1_9ACTN</name>
<feature type="region of interest" description="Disordered" evidence="1">
    <location>
        <begin position="1"/>
        <end position="82"/>
    </location>
</feature>
<accession>A0AB33KHP1</accession>
<reference evidence="2" key="1">
    <citation type="submission" date="2024-07" db="EMBL/GenBank/DDBJ databases">
        <title>Complete genome sequences of cellulolytic bacteria, Kitasatospora sp. CMC57 and Streptomyces sp. CMC78, isolated from Japanese agricultural soil.</title>
        <authorList>
            <person name="Hashimoto T."/>
            <person name="Ito M."/>
            <person name="Iwamoto M."/>
            <person name="Fukahori D."/>
            <person name="Shoda T."/>
            <person name="Sakoda M."/>
            <person name="Morohoshi T."/>
            <person name="Mitsuboshi M."/>
            <person name="Nishizawa T."/>
        </authorList>
    </citation>
    <scope>NUCLEOTIDE SEQUENCE</scope>
    <source>
        <strain evidence="2">CMC78</strain>
    </source>
</reference>
<feature type="compositionally biased region" description="Basic and acidic residues" evidence="1">
    <location>
        <begin position="57"/>
        <end position="71"/>
    </location>
</feature>
<evidence type="ECO:0000313" key="2">
    <source>
        <dbReference type="EMBL" id="BFP53531.1"/>
    </source>
</evidence>